<dbReference type="RefSeq" id="WP_344692297.1">
    <property type="nucleotide sequence ID" value="NZ_BAABBF010000002.1"/>
</dbReference>
<keyword evidence="1" id="KW-0732">Signal</keyword>
<dbReference type="EMBL" id="BAABBF010000002">
    <property type="protein sequence ID" value="GAA3702328.1"/>
    <property type="molecule type" value="Genomic_DNA"/>
</dbReference>
<proteinExistence type="predicted"/>
<dbReference type="CDD" id="cd12797">
    <property type="entry name" value="M23_peptidase"/>
    <property type="match status" value="1"/>
</dbReference>
<feature type="signal peptide" evidence="1">
    <location>
        <begin position="1"/>
        <end position="21"/>
    </location>
</feature>
<dbReference type="Pfam" id="PF01551">
    <property type="entry name" value="Peptidase_M23"/>
    <property type="match status" value="1"/>
</dbReference>
<comment type="caution">
    <text evidence="3">The sequence shown here is derived from an EMBL/GenBank/DDBJ whole genome shotgun (WGS) entry which is preliminary data.</text>
</comment>
<sequence length="222" mass="22732">MTARAIGVVAMALLCGASLPAAPPMPVDRPDVVAIAGLLATMQAAGRPPVIAMLVQPGSIDDLIHLRAVLAGLRPELTSRLARLRHRSVTNPSDARQDDRAASVYRLPVTGQLVTGFGTLSQAGVRSRGLTFAVAPGSPVVAPAGGVVRYAQAFRGYGGTVIVDHGAGWTSVLTGLGTLAVRPGSRVSGGAAIGTARRGGRPHVTVELRRRGEPVDAAALIH</sequence>
<protein>
    <recommendedName>
        <fullName evidence="2">M23ase beta-sheet core domain-containing protein</fullName>
    </recommendedName>
</protein>
<name>A0ABP7D8H0_9SPHN</name>
<feature type="domain" description="M23ase beta-sheet core" evidence="2">
    <location>
        <begin position="127"/>
        <end position="216"/>
    </location>
</feature>
<dbReference type="Gene3D" id="2.70.70.10">
    <property type="entry name" value="Glucose Permease (Domain IIA)"/>
    <property type="match status" value="1"/>
</dbReference>
<accession>A0ABP7D8H0</accession>
<keyword evidence="4" id="KW-1185">Reference proteome</keyword>
<reference evidence="4" key="1">
    <citation type="journal article" date="2019" name="Int. J. Syst. Evol. Microbiol.">
        <title>The Global Catalogue of Microorganisms (GCM) 10K type strain sequencing project: providing services to taxonomists for standard genome sequencing and annotation.</title>
        <authorList>
            <consortium name="The Broad Institute Genomics Platform"/>
            <consortium name="The Broad Institute Genome Sequencing Center for Infectious Disease"/>
            <person name="Wu L."/>
            <person name="Ma J."/>
        </authorList>
    </citation>
    <scope>NUCLEOTIDE SEQUENCE [LARGE SCALE GENOMIC DNA]</scope>
    <source>
        <strain evidence="4">JCM 17498</strain>
    </source>
</reference>
<evidence type="ECO:0000259" key="2">
    <source>
        <dbReference type="Pfam" id="PF01551"/>
    </source>
</evidence>
<dbReference type="InterPro" id="IPR016047">
    <property type="entry name" value="M23ase_b-sheet_dom"/>
</dbReference>
<dbReference type="InterPro" id="IPR011055">
    <property type="entry name" value="Dup_hybrid_motif"/>
</dbReference>
<dbReference type="SUPFAM" id="SSF51261">
    <property type="entry name" value="Duplicated hybrid motif"/>
    <property type="match status" value="1"/>
</dbReference>
<dbReference type="PANTHER" id="PTHR21666:SF270">
    <property type="entry name" value="MUREIN HYDROLASE ACTIVATOR ENVC"/>
    <property type="match status" value="1"/>
</dbReference>
<dbReference type="InterPro" id="IPR050570">
    <property type="entry name" value="Cell_wall_metabolism_enzyme"/>
</dbReference>
<feature type="chain" id="PRO_5046420970" description="M23ase beta-sheet core domain-containing protein" evidence="1">
    <location>
        <begin position="22"/>
        <end position="222"/>
    </location>
</feature>
<evidence type="ECO:0000313" key="4">
    <source>
        <dbReference type="Proteomes" id="UP001500523"/>
    </source>
</evidence>
<dbReference type="Proteomes" id="UP001500523">
    <property type="component" value="Unassembled WGS sequence"/>
</dbReference>
<evidence type="ECO:0000313" key="3">
    <source>
        <dbReference type="EMBL" id="GAA3702328.1"/>
    </source>
</evidence>
<dbReference type="PANTHER" id="PTHR21666">
    <property type="entry name" value="PEPTIDASE-RELATED"/>
    <property type="match status" value="1"/>
</dbReference>
<gene>
    <name evidence="3" type="ORF">GCM10022268_10130</name>
</gene>
<evidence type="ECO:0000256" key="1">
    <source>
        <dbReference type="SAM" id="SignalP"/>
    </source>
</evidence>
<organism evidence="3 4">
    <name type="scientific">Sphingomonas cynarae</name>
    <dbReference type="NCBI Taxonomy" id="930197"/>
    <lineage>
        <taxon>Bacteria</taxon>
        <taxon>Pseudomonadati</taxon>
        <taxon>Pseudomonadota</taxon>
        <taxon>Alphaproteobacteria</taxon>
        <taxon>Sphingomonadales</taxon>
        <taxon>Sphingomonadaceae</taxon>
        <taxon>Sphingomonas</taxon>
    </lineage>
</organism>